<evidence type="ECO:0000313" key="2">
    <source>
        <dbReference type="Proteomes" id="UP000030377"/>
    </source>
</evidence>
<evidence type="ECO:0000313" key="1">
    <source>
        <dbReference type="EMBL" id="KGT73205.1"/>
    </source>
</evidence>
<comment type="caution">
    <text evidence="1">The sequence shown here is derived from an EMBL/GenBank/DDBJ whole genome shotgun (WGS) entry which is preliminary data.</text>
</comment>
<sequence length="115" mass="12649">MITGFTSARLIKCDTLADIKPSFKEDTDIVPPSPHEPTFCNCKKAVKRDVEVYWKKTQPISVDLGVCPANAVGSNAQLSAFKKQQAICGMLDHVPSSVRGRAGFGTFRNSMFNQR</sequence>
<accession>A0A0A3XFX4</accession>
<organism evidence="1 2">
    <name type="scientific">Bradyrhizobium japonicum</name>
    <dbReference type="NCBI Taxonomy" id="375"/>
    <lineage>
        <taxon>Bacteria</taxon>
        <taxon>Pseudomonadati</taxon>
        <taxon>Pseudomonadota</taxon>
        <taxon>Alphaproteobacteria</taxon>
        <taxon>Hyphomicrobiales</taxon>
        <taxon>Nitrobacteraceae</taxon>
        <taxon>Bradyrhizobium</taxon>
    </lineage>
</organism>
<name>A0A0A3XFX4_BRAJP</name>
<dbReference type="EMBL" id="JRPN01000062">
    <property type="protein sequence ID" value="KGT73205.1"/>
    <property type="molecule type" value="Genomic_DNA"/>
</dbReference>
<dbReference type="AlphaFoldDB" id="A0A0A3XFX4"/>
<dbReference type="Proteomes" id="UP000030377">
    <property type="component" value="Unassembled WGS sequence"/>
</dbReference>
<gene>
    <name evidence="1" type="ORF">MA20_46055</name>
</gene>
<dbReference type="RefSeq" id="WP_041960846.1">
    <property type="nucleotide sequence ID" value="NZ_JRPN01000062.1"/>
</dbReference>
<proteinExistence type="predicted"/>
<protein>
    <submittedName>
        <fullName evidence="1">Uncharacterized protein</fullName>
    </submittedName>
</protein>
<reference evidence="1 2" key="1">
    <citation type="submission" date="2014-09" db="EMBL/GenBank/DDBJ databases">
        <title>Draft genome of Bradyrhizobium japonicum Is-34.</title>
        <authorList>
            <person name="Tsurumaru H."/>
            <person name="Yamakawa T."/>
            <person name="Hashimoto S."/>
            <person name="Okizaki K."/>
            <person name="Kanesaki Y."/>
            <person name="Yoshikawa H."/>
            <person name="Yajima S."/>
        </authorList>
    </citation>
    <scope>NUCLEOTIDE SEQUENCE [LARGE SCALE GENOMIC DNA]</scope>
    <source>
        <strain evidence="1 2">Is-34</strain>
    </source>
</reference>